<dbReference type="Gene3D" id="1.10.10.10">
    <property type="entry name" value="Winged helix-like DNA-binding domain superfamily/Winged helix DNA-binding domain"/>
    <property type="match status" value="1"/>
</dbReference>
<accession>A0A6J4JU81</accession>
<dbReference type="InterPro" id="IPR000835">
    <property type="entry name" value="HTH_MarR-typ"/>
</dbReference>
<evidence type="ECO:0000259" key="2">
    <source>
        <dbReference type="PROSITE" id="PS50995"/>
    </source>
</evidence>
<feature type="region of interest" description="Disordered" evidence="1">
    <location>
        <begin position="1"/>
        <end position="21"/>
    </location>
</feature>
<dbReference type="InterPro" id="IPR039422">
    <property type="entry name" value="MarR/SlyA-like"/>
</dbReference>
<feature type="domain" description="HTH marR-type" evidence="2">
    <location>
        <begin position="24"/>
        <end position="155"/>
    </location>
</feature>
<dbReference type="Pfam" id="PF01047">
    <property type="entry name" value="MarR"/>
    <property type="match status" value="1"/>
</dbReference>
<evidence type="ECO:0000256" key="1">
    <source>
        <dbReference type="SAM" id="MobiDB-lite"/>
    </source>
</evidence>
<proteinExistence type="predicted"/>
<name>A0A6J4JU81_9PSEU</name>
<dbReference type="PROSITE" id="PS50995">
    <property type="entry name" value="HTH_MARR_2"/>
    <property type="match status" value="1"/>
</dbReference>
<reference evidence="3" key="1">
    <citation type="submission" date="2020-02" db="EMBL/GenBank/DDBJ databases">
        <authorList>
            <person name="Meier V. D."/>
        </authorList>
    </citation>
    <scope>NUCLEOTIDE SEQUENCE</scope>
    <source>
        <strain evidence="3">AVDCRST_MAG54</strain>
    </source>
</reference>
<dbReference type="SUPFAM" id="SSF46785">
    <property type="entry name" value="Winged helix' DNA-binding domain"/>
    <property type="match status" value="1"/>
</dbReference>
<sequence length="162" mass="17614">MSREGDATSTDRGPGTPEVISRAPGYLARRLHQAYTAAWARRVDPVLTGPQYAVLATVEAHPRLDQGSLAHTVALDRSTMADVCRRLEERGLIERTQAPADGRRKLLGLTDEGRTALARVHARVSALEDELMAEHAACAERLIADLDALSRRWETVATGPPA</sequence>
<dbReference type="PANTHER" id="PTHR33164:SF95">
    <property type="entry name" value="TRANSCRIPTIONAL REGULATOR"/>
    <property type="match status" value="1"/>
</dbReference>
<dbReference type="PRINTS" id="PR00598">
    <property type="entry name" value="HTHMARR"/>
</dbReference>
<dbReference type="InterPro" id="IPR036390">
    <property type="entry name" value="WH_DNA-bd_sf"/>
</dbReference>
<gene>
    <name evidence="3" type="ORF">AVDCRST_MAG54-4183</name>
</gene>
<dbReference type="GO" id="GO:0003700">
    <property type="term" value="F:DNA-binding transcription factor activity"/>
    <property type="evidence" value="ECO:0007669"/>
    <property type="project" value="InterPro"/>
</dbReference>
<dbReference type="InterPro" id="IPR036388">
    <property type="entry name" value="WH-like_DNA-bd_sf"/>
</dbReference>
<organism evidence="3">
    <name type="scientific">uncultured Actinomycetospora sp</name>
    <dbReference type="NCBI Taxonomy" id="1135996"/>
    <lineage>
        <taxon>Bacteria</taxon>
        <taxon>Bacillati</taxon>
        <taxon>Actinomycetota</taxon>
        <taxon>Actinomycetes</taxon>
        <taxon>Pseudonocardiales</taxon>
        <taxon>Pseudonocardiaceae</taxon>
        <taxon>Actinomycetospora</taxon>
        <taxon>environmental samples</taxon>
    </lineage>
</organism>
<evidence type="ECO:0000313" key="3">
    <source>
        <dbReference type="EMBL" id="CAA9287780.1"/>
    </source>
</evidence>
<protein>
    <recommendedName>
        <fullName evidence="2">HTH marR-type domain-containing protein</fullName>
    </recommendedName>
</protein>
<dbReference type="GO" id="GO:0006950">
    <property type="term" value="P:response to stress"/>
    <property type="evidence" value="ECO:0007669"/>
    <property type="project" value="TreeGrafter"/>
</dbReference>
<dbReference type="SMART" id="SM00347">
    <property type="entry name" value="HTH_MARR"/>
    <property type="match status" value="1"/>
</dbReference>
<dbReference type="AlphaFoldDB" id="A0A6J4JU81"/>
<dbReference type="EMBL" id="CADCTH010000526">
    <property type="protein sequence ID" value="CAA9287780.1"/>
    <property type="molecule type" value="Genomic_DNA"/>
</dbReference>
<dbReference type="PANTHER" id="PTHR33164">
    <property type="entry name" value="TRANSCRIPTIONAL REGULATOR, MARR FAMILY"/>
    <property type="match status" value="1"/>
</dbReference>